<dbReference type="AlphaFoldDB" id="A0A0B7BPP2"/>
<feature type="non-terminal residue" evidence="1">
    <location>
        <position position="68"/>
    </location>
</feature>
<name>A0A0B7BPP2_9EUPU</name>
<reference evidence="1" key="1">
    <citation type="submission" date="2014-12" db="EMBL/GenBank/DDBJ databases">
        <title>Insight into the proteome of Arion vulgaris.</title>
        <authorList>
            <person name="Aradska J."/>
            <person name="Bulat T."/>
            <person name="Smidak R."/>
            <person name="Sarate P."/>
            <person name="Gangsoo J."/>
            <person name="Sialana F."/>
            <person name="Bilban M."/>
            <person name="Lubec G."/>
        </authorList>
    </citation>
    <scope>NUCLEOTIDE SEQUENCE</scope>
    <source>
        <tissue evidence="1">Skin</tissue>
    </source>
</reference>
<sequence>MRDEHLTSMSQRPHFLLTVSKTISSQHWSHQSFTNPYTNSKSFYLLNEKVVITTCNEQTTCFYQSSLN</sequence>
<accession>A0A0B7BPP2</accession>
<protein>
    <submittedName>
        <fullName evidence="1">Uncharacterized protein</fullName>
    </submittedName>
</protein>
<organism evidence="1">
    <name type="scientific">Arion vulgaris</name>
    <dbReference type="NCBI Taxonomy" id="1028688"/>
    <lineage>
        <taxon>Eukaryota</taxon>
        <taxon>Metazoa</taxon>
        <taxon>Spiralia</taxon>
        <taxon>Lophotrochozoa</taxon>
        <taxon>Mollusca</taxon>
        <taxon>Gastropoda</taxon>
        <taxon>Heterobranchia</taxon>
        <taxon>Euthyneura</taxon>
        <taxon>Panpulmonata</taxon>
        <taxon>Eupulmonata</taxon>
        <taxon>Stylommatophora</taxon>
        <taxon>Helicina</taxon>
        <taxon>Arionoidea</taxon>
        <taxon>Arionidae</taxon>
        <taxon>Arion</taxon>
    </lineage>
</organism>
<evidence type="ECO:0000313" key="1">
    <source>
        <dbReference type="EMBL" id="CEK94913.1"/>
    </source>
</evidence>
<dbReference type="EMBL" id="HACG01048048">
    <property type="protein sequence ID" value="CEK94913.1"/>
    <property type="molecule type" value="Transcribed_RNA"/>
</dbReference>
<proteinExistence type="predicted"/>
<gene>
    <name evidence="1" type="primary">ORF204478</name>
</gene>